<dbReference type="SMART" id="SM00178">
    <property type="entry name" value="SAR"/>
    <property type="match status" value="1"/>
</dbReference>
<comment type="similarity">
    <text evidence="5">Belongs to the small GTPase superfamily. Arf family.</text>
</comment>
<feature type="binding site" evidence="3">
    <location>
        <position position="72"/>
    </location>
    <ligand>
        <name>GTP</name>
        <dbReference type="ChEBI" id="CHEBI:37565"/>
    </ligand>
</feature>
<dbReference type="PANTHER" id="PTHR11711">
    <property type="entry name" value="ADP RIBOSYLATION FACTOR-RELATED"/>
    <property type="match status" value="1"/>
</dbReference>
<accession>A0A8C4ZZ75</accession>
<gene>
    <name evidence="7" type="primary">ARL6</name>
    <name evidence="7" type="synonym">arl6</name>
</gene>
<dbReference type="InterPro" id="IPR027417">
    <property type="entry name" value="P-loop_NTPase"/>
</dbReference>
<dbReference type="GO" id="GO:0046872">
    <property type="term" value="F:metal ion binding"/>
    <property type="evidence" value="ECO:0007669"/>
    <property type="project" value="UniProtKB-KW"/>
</dbReference>
<dbReference type="InterPro" id="IPR024156">
    <property type="entry name" value="Small_GTPase_ARF"/>
</dbReference>
<dbReference type="GO" id="GO:0005525">
    <property type="term" value="F:GTP binding"/>
    <property type="evidence" value="ECO:0007669"/>
    <property type="project" value="UniProtKB-KW"/>
</dbReference>
<evidence type="ECO:0000256" key="2">
    <source>
        <dbReference type="ARBA" id="ARBA00023134"/>
    </source>
</evidence>
<feature type="region of interest" description="Disordered" evidence="6">
    <location>
        <begin position="161"/>
        <end position="187"/>
    </location>
</feature>
<dbReference type="Proteomes" id="UP000694546">
    <property type="component" value="Chromosome 14"/>
</dbReference>
<evidence type="ECO:0000256" key="3">
    <source>
        <dbReference type="PIRSR" id="PIRSR606689-1"/>
    </source>
</evidence>
<dbReference type="Pfam" id="PF00025">
    <property type="entry name" value="Arf"/>
    <property type="match status" value="1"/>
</dbReference>
<dbReference type="GO" id="GO:0003924">
    <property type="term" value="F:GTPase activity"/>
    <property type="evidence" value="ECO:0007669"/>
    <property type="project" value="InterPro"/>
</dbReference>
<evidence type="ECO:0000313" key="7">
    <source>
        <dbReference type="Ensembl" id="ENSGMOP00000023510.1"/>
    </source>
</evidence>
<dbReference type="Gene3D" id="3.40.50.300">
    <property type="entry name" value="P-loop containing nucleotide triphosphate hydrolases"/>
    <property type="match status" value="1"/>
</dbReference>
<dbReference type="PROSITE" id="PS51417">
    <property type="entry name" value="ARF"/>
    <property type="match status" value="1"/>
</dbReference>
<name>A0A8C4ZZ75_GADMO</name>
<evidence type="ECO:0000256" key="5">
    <source>
        <dbReference type="RuleBase" id="RU003925"/>
    </source>
</evidence>
<feature type="compositionally biased region" description="Pro residues" evidence="6">
    <location>
        <begin position="168"/>
        <end position="178"/>
    </location>
</feature>
<evidence type="ECO:0000256" key="6">
    <source>
        <dbReference type="SAM" id="MobiDB-lite"/>
    </source>
</evidence>
<organism evidence="7 8">
    <name type="scientific">Gadus morhua</name>
    <name type="common">Atlantic cod</name>
    <dbReference type="NCBI Taxonomy" id="8049"/>
    <lineage>
        <taxon>Eukaryota</taxon>
        <taxon>Metazoa</taxon>
        <taxon>Chordata</taxon>
        <taxon>Craniata</taxon>
        <taxon>Vertebrata</taxon>
        <taxon>Euteleostomi</taxon>
        <taxon>Actinopterygii</taxon>
        <taxon>Neopterygii</taxon>
        <taxon>Teleostei</taxon>
        <taxon>Neoteleostei</taxon>
        <taxon>Acanthomorphata</taxon>
        <taxon>Zeiogadaria</taxon>
        <taxon>Gadariae</taxon>
        <taxon>Gadiformes</taxon>
        <taxon>Gadoidei</taxon>
        <taxon>Gadidae</taxon>
        <taxon>Gadus</taxon>
    </lineage>
</organism>
<feature type="binding site" evidence="3">
    <location>
        <begin position="24"/>
        <end position="31"/>
    </location>
    <ligand>
        <name>GTP</name>
        <dbReference type="ChEBI" id="CHEBI:37565"/>
    </ligand>
</feature>
<keyword evidence="1 3" id="KW-0547">Nucleotide-binding</keyword>
<protein>
    <submittedName>
        <fullName evidence="7">ADP-ribosylation factor-like 6</fullName>
    </submittedName>
</protein>
<feature type="binding site" evidence="4">
    <location>
        <position position="50"/>
    </location>
    <ligand>
        <name>Mg(2+)</name>
        <dbReference type="ChEBI" id="CHEBI:18420"/>
    </ligand>
</feature>
<dbReference type="SMART" id="SM00177">
    <property type="entry name" value="ARF"/>
    <property type="match status" value="1"/>
</dbReference>
<sequence>MGLFDKLAGWLGLKKKEVNVLCLGLDNSGKTTIINKLKPSNAQTQDIVPTIGFNIEKFKTSSLSFTVFDMSGQGRYRNLWEHYYKEGQAIIFVIDSADKLRMVVAKEELDTLLNHPAPAMPSEERVYRRGWTGCKIRSGPCGREGLTSPWRDATSTFVSMTTMKERGTPPPPPPPPPNEEIQTPNNR</sequence>
<evidence type="ECO:0000313" key="8">
    <source>
        <dbReference type="Proteomes" id="UP000694546"/>
    </source>
</evidence>
<feature type="binding site" evidence="4">
    <location>
        <position position="31"/>
    </location>
    <ligand>
        <name>Mg(2+)</name>
        <dbReference type="ChEBI" id="CHEBI:18420"/>
    </ligand>
</feature>
<dbReference type="NCBIfam" id="TIGR00231">
    <property type="entry name" value="small_GTP"/>
    <property type="match status" value="1"/>
</dbReference>
<dbReference type="InterPro" id="IPR006689">
    <property type="entry name" value="Small_GTPase_ARF/SAR"/>
</dbReference>
<dbReference type="AlphaFoldDB" id="A0A8C4ZZ75"/>
<keyword evidence="4" id="KW-0460">Magnesium</keyword>
<dbReference type="SUPFAM" id="SSF52540">
    <property type="entry name" value="P-loop containing nucleoside triphosphate hydrolases"/>
    <property type="match status" value="1"/>
</dbReference>
<dbReference type="Ensembl" id="ENSGMOT00000025737.1">
    <property type="protein sequence ID" value="ENSGMOP00000023510.1"/>
    <property type="gene ID" value="ENSGMOG00000036908.1"/>
</dbReference>
<dbReference type="PRINTS" id="PR00328">
    <property type="entry name" value="SAR1GTPBP"/>
</dbReference>
<evidence type="ECO:0000256" key="4">
    <source>
        <dbReference type="PIRSR" id="PIRSR606689-2"/>
    </source>
</evidence>
<keyword evidence="8" id="KW-1185">Reference proteome</keyword>
<reference evidence="7" key="1">
    <citation type="submission" date="2025-08" db="UniProtKB">
        <authorList>
            <consortium name="Ensembl"/>
        </authorList>
    </citation>
    <scope>IDENTIFICATION</scope>
</reference>
<dbReference type="InterPro" id="IPR005225">
    <property type="entry name" value="Small_GTP-bd"/>
</dbReference>
<reference evidence="7" key="2">
    <citation type="submission" date="2025-09" db="UniProtKB">
        <authorList>
            <consortium name="Ensembl"/>
        </authorList>
    </citation>
    <scope>IDENTIFICATION</scope>
</reference>
<dbReference type="GeneTree" id="ENSGT00940000156459"/>
<proteinExistence type="inferred from homology"/>
<keyword evidence="4" id="KW-0479">Metal-binding</keyword>
<keyword evidence="2 3" id="KW-0342">GTP-binding</keyword>
<evidence type="ECO:0000256" key="1">
    <source>
        <dbReference type="ARBA" id="ARBA00022741"/>
    </source>
</evidence>